<comment type="similarity">
    <text evidence="1 6">Belongs to the peptidase S8 family.</text>
</comment>
<feature type="active site" description="Charge relay system" evidence="6">
    <location>
        <position position="224"/>
    </location>
</feature>
<dbReference type="PROSITE" id="PS51892">
    <property type="entry name" value="SUBTILASE"/>
    <property type="match status" value="1"/>
</dbReference>
<evidence type="ECO:0000259" key="9">
    <source>
        <dbReference type="Pfam" id="PF18962"/>
    </source>
</evidence>
<dbReference type="InterPro" id="IPR036852">
    <property type="entry name" value="Peptidase_S8/S53_dom_sf"/>
</dbReference>
<dbReference type="InterPro" id="IPR026444">
    <property type="entry name" value="Secre_tail"/>
</dbReference>
<evidence type="ECO:0000256" key="4">
    <source>
        <dbReference type="ARBA" id="ARBA00022801"/>
    </source>
</evidence>
<protein>
    <submittedName>
        <fullName evidence="10">Serine protease</fullName>
    </submittedName>
</protein>
<feature type="domain" description="Peptidase S8/S53" evidence="8">
    <location>
        <begin position="173"/>
        <end position="448"/>
    </location>
</feature>
<evidence type="ECO:0000256" key="1">
    <source>
        <dbReference type="ARBA" id="ARBA00011073"/>
    </source>
</evidence>
<feature type="signal peptide" evidence="7">
    <location>
        <begin position="1"/>
        <end position="20"/>
    </location>
</feature>
<keyword evidence="3 7" id="KW-0732">Signal</keyword>
<dbReference type="AlphaFoldDB" id="A0A1E5T8P3"/>
<dbReference type="Gene3D" id="3.40.50.200">
    <property type="entry name" value="Peptidase S8/S53 domain"/>
    <property type="match status" value="1"/>
</dbReference>
<keyword evidence="11" id="KW-1185">Reference proteome</keyword>
<proteinExistence type="inferred from homology"/>
<keyword evidence="5 6" id="KW-0720">Serine protease</keyword>
<dbReference type="Proteomes" id="UP000095713">
    <property type="component" value="Unassembled WGS sequence"/>
</dbReference>
<feature type="chain" id="PRO_5009186141" evidence="7">
    <location>
        <begin position="21"/>
        <end position="546"/>
    </location>
</feature>
<dbReference type="Pfam" id="PF18962">
    <property type="entry name" value="Por_Secre_tail"/>
    <property type="match status" value="1"/>
</dbReference>
<comment type="caution">
    <text evidence="10">The sequence shown here is derived from an EMBL/GenBank/DDBJ whole genome shotgun (WGS) entry which is preliminary data.</text>
</comment>
<accession>A0A1E5T8P3</accession>
<gene>
    <name evidence="10" type="ORF">A8C32_16680</name>
</gene>
<dbReference type="Pfam" id="PF00082">
    <property type="entry name" value="Peptidase_S8"/>
    <property type="match status" value="1"/>
</dbReference>
<keyword evidence="4 6" id="KW-0378">Hydrolase</keyword>
<dbReference type="EMBL" id="MDJD01000044">
    <property type="protein sequence ID" value="OEK07740.1"/>
    <property type="molecule type" value="Genomic_DNA"/>
</dbReference>
<dbReference type="InterPro" id="IPR050131">
    <property type="entry name" value="Peptidase_S8_subtilisin-like"/>
</dbReference>
<dbReference type="RefSeq" id="WP_069830567.1">
    <property type="nucleotide sequence ID" value="NZ_MDJD01000044.1"/>
</dbReference>
<dbReference type="STRING" id="1849968.A8C32_16680"/>
<dbReference type="PANTHER" id="PTHR43806">
    <property type="entry name" value="PEPTIDASE S8"/>
    <property type="match status" value="1"/>
</dbReference>
<evidence type="ECO:0000256" key="3">
    <source>
        <dbReference type="ARBA" id="ARBA00022729"/>
    </source>
</evidence>
<evidence type="ECO:0000256" key="5">
    <source>
        <dbReference type="ARBA" id="ARBA00022825"/>
    </source>
</evidence>
<dbReference type="PRINTS" id="PR00723">
    <property type="entry name" value="SUBTILISIN"/>
</dbReference>
<dbReference type="NCBIfam" id="TIGR04183">
    <property type="entry name" value="Por_Secre_tail"/>
    <property type="match status" value="1"/>
</dbReference>
<feature type="active site" description="Charge relay system" evidence="6">
    <location>
        <position position="402"/>
    </location>
</feature>
<dbReference type="PIRSF" id="PIRSF037903">
    <property type="entry name" value="Subtilisin_rel_GFO_2223"/>
    <property type="match status" value="1"/>
</dbReference>
<dbReference type="InterPro" id="IPR023828">
    <property type="entry name" value="Peptidase_S8_Ser-AS"/>
</dbReference>
<dbReference type="GO" id="GO:0006508">
    <property type="term" value="P:proteolysis"/>
    <property type="evidence" value="ECO:0007669"/>
    <property type="project" value="UniProtKB-KW"/>
</dbReference>
<evidence type="ECO:0000313" key="10">
    <source>
        <dbReference type="EMBL" id="OEK07740.1"/>
    </source>
</evidence>
<dbReference type="PROSITE" id="PS00138">
    <property type="entry name" value="SUBTILASE_SER"/>
    <property type="match status" value="1"/>
</dbReference>
<sequence length="546" mass="59790">MKKGILLLLLLGIIQFKVFAQQDAWVYLTDKENVEALIANPLNIITQKAIDRKNNHSISIDERDVPVNENYIAQLKNATGITVMAKSKWFNAVHVRGNQIDIEALNSLGFIDRIDFADKSLNVNSKSAEKKRNFRSQKKFKLESTLKTFNYGNAFNQIEMFNGDDLHVANYTGSGITIAVLDGGYLNVNVMTSFKRLRDAGNIKGSYDFVNRDIDVYTNAKSSHGTLVLSNMAGFVQDEYVGTAPDASYYLFITEDAINENPVEESYWVEAVERADSLGVDIINSSLGYTTYDNSNYSYTPADMNGNTAYITKGANIAFEKGMLIVNSAGNSGNDTWGTVGAPADASGVLSIGAVTASGNYASFSSRGTAIQSTQKPDVVAQGAANYAITEKDEIKTFNGTSFSSPTIAGGIACLWEALPNKTNAEIMQLVRESASQYTTPDYFLGYGIPDLEKSLNLALSTEANDFKSIAFDLFPNPVKETIHVKTPLNEAVIALRLFDILGNEINTFLISNENNTINMSLLPKGIYIAKVEIKGISKTFKLVKE</sequence>
<evidence type="ECO:0000259" key="8">
    <source>
        <dbReference type="Pfam" id="PF00082"/>
    </source>
</evidence>
<dbReference type="OrthoDB" id="1407599at2"/>
<name>A0A1E5T8P3_9FLAO</name>
<feature type="domain" description="Secretion system C-terminal sorting" evidence="9">
    <location>
        <begin position="474"/>
        <end position="543"/>
    </location>
</feature>
<dbReference type="InterPro" id="IPR015500">
    <property type="entry name" value="Peptidase_S8_subtilisin-rel"/>
</dbReference>
<keyword evidence="2 6" id="KW-0645">Protease</keyword>
<dbReference type="InterPro" id="IPR017317">
    <property type="entry name" value="Pept_S8_subtilisin_bacteroid-2"/>
</dbReference>
<organism evidence="10 11">
    <name type="scientific">Flavivirga aquatica</name>
    <dbReference type="NCBI Taxonomy" id="1849968"/>
    <lineage>
        <taxon>Bacteria</taxon>
        <taxon>Pseudomonadati</taxon>
        <taxon>Bacteroidota</taxon>
        <taxon>Flavobacteriia</taxon>
        <taxon>Flavobacteriales</taxon>
        <taxon>Flavobacteriaceae</taxon>
        <taxon>Flavivirga</taxon>
    </lineage>
</organism>
<evidence type="ECO:0000256" key="7">
    <source>
        <dbReference type="SAM" id="SignalP"/>
    </source>
</evidence>
<evidence type="ECO:0000313" key="11">
    <source>
        <dbReference type="Proteomes" id="UP000095713"/>
    </source>
</evidence>
<dbReference type="CDD" id="cd07493">
    <property type="entry name" value="Peptidases_S8_9"/>
    <property type="match status" value="1"/>
</dbReference>
<feature type="active site" description="Charge relay system" evidence="6">
    <location>
        <position position="182"/>
    </location>
</feature>
<evidence type="ECO:0000256" key="6">
    <source>
        <dbReference type="PROSITE-ProRule" id="PRU01240"/>
    </source>
</evidence>
<reference evidence="10 11" key="1">
    <citation type="submission" date="2016-05" db="EMBL/GenBank/DDBJ databases">
        <title>Draft Genome Sequence of Algibacter sp. Strain SK-16 Isolated from the Surface Water of Aburatsubo Inlet.</title>
        <authorList>
            <person name="Wong S.-K."/>
            <person name="Yoshizawa S."/>
            <person name="Nakajima Y."/>
            <person name="Ogura Y."/>
            <person name="Tetsuya H."/>
            <person name="Hamasaki K."/>
        </authorList>
    </citation>
    <scope>NUCLEOTIDE SEQUENCE [LARGE SCALE GENOMIC DNA]</scope>
    <source>
        <strain evidence="10 11">SK-16</strain>
    </source>
</reference>
<dbReference type="GO" id="GO:0004252">
    <property type="term" value="F:serine-type endopeptidase activity"/>
    <property type="evidence" value="ECO:0007669"/>
    <property type="project" value="UniProtKB-UniRule"/>
</dbReference>
<dbReference type="PANTHER" id="PTHR43806:SF67">
    <property type="entry name" value="EGF-LIKE DOMAIN-CONTAINING PROTEIN"/>
    <property type="match status" value="1"/>
</dbReference>
<dbReference type="InterPro" id="IPR000209">
    <property type="entry name" value="Peptidase_S8/S53_dom"/>
</dbReference>
<evidence type="ECO:0000256" key="2">
    <source>
        <dbReference type="ARBA" id="ARBA00022670"/>
    </source>
</evidence>
<dbReference type="SUPFAM" id="SSF52743">
    <property type="entry name" value="Subtilisin-like"/>
    <property type="match status" value="1"/>
</dbReference>